<keyword evidence="2" id="KW-1185">Reference proteome</keyword>
<dbReference type="Gene3D" id="3.80.10.10">
    <property type="entry name" value="Ribonuclease Inhibitor"/>
    <property type="match status" value="1"/>
</dbReference>
<name>A0A086TJ95_9FUNG</name>
<dbReference type="AlphaFoldDB" id="A0A086TJ95"/>
<evidence type="ECO:0000313" key="1">
    <source>
        <dbReference type="EMBL" id="KFH62022.1"/>
    </source>
</evidence>
<dbReference type="InterPro" id="IPR032675">
    <property type="entry name" value="LRR_dom_sf"/>
</dbReference>
<organism evidence="1 2">
    <name type="scientific">Podila verticillata NRRL 6337</name>
    <dbReference type="NCBI Taxonomy" id="1069443"/>
    <lineage>
        <taxon>Eukaryota</taxon>
        <taxon>Fungi</taxon>
        <taxon>Fungi incertae sedis</taxon>
        <taxon>Mucoromycota</taxon>
        <taxon>Mortierellomycotina</taxon>
        <taxon>Mortierellomycetes</taxon>
        <taxon>Mortierellales</taxon>
        <taxon>Mortierellaceae</taxon>
        <taxon>Podila</taxon>
    </lineage>
</organism>
<evidence type="ECO:0000313" key="2">
    <source>
        <dbReference type="Proteomes" id="UP000243308"/>
    </source>
</evidence>
<gene>
    <name evidence="1" type="ORF">MVEG_12176</name>
</gene>
<dbReference type="OrthoDB" id="421226at2759"/>
<protein>
    <submittedName>
        <fullName evidence="1">Uncharacterized protein</fullName>
    </submittedName>
</protein>
<accession>A0A086TJ95</accession>
<sequence>MFTQDEEDAILDLLQQNPTLTSHLAGDWPCRHAHQALAADHDPRAPESRVNIVDASDNDLGKFQQEAAKAFPPRNTHPAMESLEIDWMWRHPPGEDDNTSKIEIVACFCNERLRGALDRLGAECVEVDLSHLSSTTVYTDSDFADILQSGSRWVDIDLFERDVAGPHTAAAILERCEYLQRLDIASCPKISSKDICAILGTCETLESLIAIDWSVPEPVRYPRIEGADPVEVKWACATSLKWWACMITVPRPATNNSEEHVFTNNGSINDNNDVIESHKIQRQVYRKLGELTRLQALCLGRLDDGKHRAKKSWVQRQSLEMSLESGLDELKCLRELEVLDVSYLDHRIDLREVKWMEENWPRVETVTALFRTCSLLVPEARTWVKSHHPEWISPGEERDGL</sequence>
<dbReference type="EMBL" id="KN042434">
    <property type="protein sequence ID" value="KFH62022.1"/>
    <property type="molecule type" value="Genomic_DNA"/>
</dbReference>
<proteinExistence type="predicted"/>
<dbReference type="SUPFAM" id="SSF52047">
    <property type="entry name" value="RNI-like"/>
    <property type="match status" value="1"/>
</dbReference>
<dbReference type="Proteomes" id="UP000243308">
    <property type="component" value="Unassembled WGS sequence"/>
</dbReference>
<reference evidence="1 2" key="1">
    <citation type="submission" date="2011-02" db="EMBL/GenBank/DDBJ databases">
        <title>The Genome Sequence of Mortierella verticillata NRRL 6337.</title>
        <authorList>
            <consortium name="The Broad Institute Genome Sequencing Platform"/>
            <person name="Russ C."/>
            <person name="Cuomo C."/>
            <person name="Burger G."/>
            <person name="Gray M.W."/>
            <person name="Holland P.W.H."/>
            <person name="King N."/>
            <person name="Lang F.B.F."/>
            <person name="Roger A.J."/>
            <person name="Ruiz-Trillo I."/>
            <person name="Young S.K."/>
            <person name="Zeng Q."/>
            <person name="Gargeya S."/>
            <person name="Alvarado L."/>
            <person name="Berlin A."/>
            <person name="Chapman S.B."/>
            <person name="Chen Z."/>
            <person name="Freedman E."/>
            <person name="Gellesch M."/>
            <person name="Goldberg J."/>
            <person name="Griggs A."/>
            <person name="Gujja S."/>
            <person name="Heilman E."/>
            <person name="Heiman D."/>
            <person name="Howarth C."/>
            <person name="Mehta T."/>
            <person name="Neiman D."/>
            <person name="Pearson M."/>
            <person name="Roberts A."/>
            <person name="Saif S."/>
            <person name="Shea T."/>
            <person name="Shenoy N."/>
            <person name="Sisk P."/>
            <person name="Stolte C."/>
            <person name="Sykes S."/>
            <person name="White J."/>
            <person name="Yandava C."/>
            <person name="Haas B."/>
            <person name="Nusbaum C."/>
            <person name="Birren B."/>
        </authorList>
    </citation>
    <scope>NUCLEOTIDE SEQUENCE [LARGE SCALE GENOMIC DNA]</scope>
    <source>
        <strain evidence="1 2">NRRL 6337</strain>
    </source>
</reference>